<protein>
    <submittedName>
        <fullName evidence="1">Uncharacterized protein</fullName>
    </submittedName>
</protein>
<dbReference type="AlphaFoldDB" id="A0A0B6ZS32"/>
<dbReference type="EMBL" id="HACG01023675">
    <property type="protein sequence ID" value="CEK70540.1"/>
    <property type="molecule type" value="Transcribed_RNA"/>
</dbReference>
<reference evidence="1" key="1">
    <citation type="submission" date="2014-12" db="EMBL/GenBank/DDBJ databases">
        <title>Insight into the proteome of Arion vulgaris.</title>
        <authorList>
            <person name="Aradska J."/>
            <person name="Bulat T."/>
            <person name="Smidak R."/>
            <person name="Sarate P."/>
            <person name="Gangsoo J."/>
            <person name="Sialana F."/>
            <person name="Bilban M."/>
            <person name="Lubec G."/>
        </authorList>
    </citation>
    <scope>NUCLEOTIDE SEQUENCE</scope>
    <source>
        <tissue evidence="1">Skin</tissue>
    </source>
</reference>
<accession>A0A0B6ZS32</accession>
<evidence type="ECO:0000313" key="1">
    <source>
        <dbReference type="EMBL" id="CEK70540.1"/>
    </source>
</evidence>
<gene>
    <name evidence="1" type="primary">ORF74570</name>
</gene>
<name>A0A0B6ZS32_9EUPU</name>
<sequence length="55" mass="6392">MTSKKHYTTALSNMASVLHIPSYTFYPVNFNVNQNCKKQKIFMDAQFLSANLNYQ</sequence>
<proteinExistence type="predicted"/>
<organism evidence="1">
    <name type="scientific">Arion vulgaris</name>
    <dbReference type="NCBI Taxonomy" id="1028688"/>
    <lineage>
        <taxon>Eukaryota</taxon>
        <taxon>Metazoa</taxon>
        <taxon>Spiralia</taxon>
        <taxon>Lophotrochozoa</taxon>
        <taxon>Mollusca</taxon>
        <taxon>Gastropoda</taxon>
        <taxon>Heterobranchia</taxon>
        <taxon>Euthyneura</taxon>
        <taxon>Panpulmonata</taxon>
        <taxon>Eupulmonata</taxon>
        <taxon>Stylommatophora</taxon>
        <taxon>Helicina</taxon>
        <taxon>Arionoidea</taxon>
        <taxon>Arionidae</taxon>
        <taxon>Arion</taxon>
    </lineage>
</organism>